<comment type="similarity">
    <text evidence="4 12 14">Belongs to the uroporphyrinogen decarboxylase family.</text>
</comment>
<feature type="domain" description="Uroporphyrinogen decarboxylase (URO-D)" evidence="16">
    <location>
        <begin position="141"/>
        <end position="157"/>
    </location>
</feature>
<dbReference type="Pfam" id="PF01208">
    <property type="entry name" value="URO-D"/>
    <property type="match status" value="1"/>
</dbReference>
<feature type="site" description="Transition state stabilizer" evidence="12">
    <location>
        <position position="77"/>
    </location>
</feature>
<comment type="subunit">
    <text evidence="5 12">Homodimer.</text>
</comment>
<evidence type="ECO:0000256" key="1">
    <source>
        <dbReference type="ARBA" id="ARBA00002448"/>
    </source>
</evidence>
<dbReference type="RefSeq" id="WP_114835374.1">
    <property type="nucleotide sequence ID" value="NZ_LR699114.1"/>
</dbReference>
<feature type="binding site" evidence="12">
    <location>
        <position position="77"/>
    </location>
    <ligand>
        <name>substrate</name>
    </ligand>
</feature>
<dbReference type="Proteomes" id="UP000254720">
    <property type="component" value="Unassembled WGS sequence"/>
</dbReference>
<comment type="pathway">
    <text evidence="3 12 13">Porphyrin-containing compound metabolism; protoporphyrin-IX biosynthesis; coproporphyrinogen-III from 5-aminolevulinate: step 4/4.</text>
</comment>
<keyword evidence="18" id="KW-1185">Reference proteome</keyword>
<evidence type="ECO:0000256" key="5">
    <source>
        <dbReference type="ARBA" id="ARBA00011738"/>
    </source>
</evidence>
<evidence type="ECO:0000256" key="11">
    <source>
        <dbReference type="ARBA" id="ARBA00023244"/>
    </source>
</evidence>
<protein>
    <recommendedName>
        <fullName evidence="7 12">Uroporphyrinogen decarboxylase</fullName>
        <shortName evidence="12">UPD</shortName>
        <shortName evidence="12">URO-D</shortName>
        <ecNumber evidence="6 12">4.1.1.37</ecNumber>
    </recommendedName>
</protein>
<comment type="subcellular location">
    <subcellularLocation>
        <location evidence="2 12">Cytoplasm</location>
    </subcellularLocation>
</comment>
<dbReference type="EC" id="4.1.1.37" evidence="6 12"/>
<evidence type="ECO:0000256" key="8">
    <source>
        <dbReference type="ARBA" id="ARBA00022490"/>
    </source>
</evidence>
<feature type="binding site" evidence="12">
    <location>
        <position position="208"/>
    </location>
    <ligand>
        <name>substrate</name>
    </ligand>
</feature>
<dbReference type="NCBIfam" id="TIGR01464">
    <property type="entry name" value="hemE"/>
    <property type="match status" value="1"/>
</dbReference>
<dbReference type="PANTHER" id="PTHR21091">
    <property type="entry name" value="METHYLTETRAHYDROFOLATE:HOMOCYSTEINE METHYLTRANSFERASE RELATED"/>
    <property type="match status" value="1"/>
</dbReference>
<dbReference type="InterPro" id="IPR000257">
    <property type="entry name" value="Uroporphyrinogen_deCOase"/>
</dbReference>
<keyword evidence="11 12" id="KW-0627">Porphyrin biosynthesis</keyword>
<dbReference type="AlphaFoldDB" id="A0A370G2U3"/>
<feature type="binding site" evidence="12">
    <location>
        <position position="327"/>
    </location>
    <ligand>
        <name>substrate</name>
    </ligand>
</feature>
<feature type="domain" description="Uroporphyrinogen decarboxylase (URO-D)" evidence="15">
    <location>
        <begin position="22"/>
        <end position="31"/>
    </location>
</feature>
<organism evidence="17 18">
    <name type="scientific">Aquicella lusitana</name>
    <dbReference type="NCBI Taxonomy" id="254246"/>
    <lineage>
        <taxon>Bacteria</taxon>
        <taxon>Pseudomonadati</taxon>
        <taxon>Pseudomonadota</taxon>
        <taxon>Gammaproteobacteria</taxon>
        <taxon>Legionellales</taxon>
        <taxon>Coxiellaceae</taxon>
        <taxon>Aquicella</taxon>
    </lineage>
</organism>
<dbReference type="GO" id="GO:0019353">
    <property type="term" value="P:protoporphyrinogen IX biosynthetic process from glutamate"/>
    <property type="evidence" value="ECO:0007669"/>
    <property type="project" value="TreeGrafter"/>
</dbReference>
<evidence type="ECO:0000256" key="3">
    <source>
        <dbReference type="ARBA" id="ARBA00004804"/>
    </source>
</evidence>
<evidence type="ECO:0000256" key="12">
    <source>
        <dbReference type="HAMAP-Rule" id="MF_00218"/>
    </source>
</evidence>
<evidence type="ECO:0000256" key="7">
    <source>
        <dbReference type="ARBA" id="ARBA00014308"/>
    </source>
</evidence>
<keyword evidence="8 12" id="KW-0963">Cytoplasm</keyword>
<evidence type="ECO:0000256" key="2">
    <source>
        <dbReference type="ARBA" id="ARBA00004496"/>
    </source>
</evidence>
<comment type="catalytic activity">
    <reaction evidence="12 13">
        <text>uroporphyrinogen III + 4 H(+) = coproporphyrinogen III + 4 CO2</text>
        <dbReference type="Rhea" id="RHEA:19865"/>
        <dbReference type="ChEBI" id="CHEBI:15378"/>
        <dbReference type="ChEBI" id="CHEBI:16526"/>
        <dbReference type="ChEBI" id="CHEBI:57308"/>
        <dbReference type="ChEBI" id="CHEBI:57309"/>
        <dbReference type="EC" id="4.1.1.37"/>
    </reaction>
</comment>
<evidence type="ECO:0000313" key="18">
    <source>
        <dbReference type="Proteomes" id="UP000254720"/>
    </source>
</evidence>
<comment type="caution">
    <text evidence="17">The sequence shown here is derived from an EMBL/GenBank/DDBJ whole genome shotgun (WGS) entry which is preliminary data.</text>
</comment>
<evidence type="ECO:0000256" key="10">
    <source>
        <dbReference type="ARBA" id="ARBA00023239"/>
    </source>
</evidence>
<dbReference type="EMBL" id="QQAX01000034">
    <property type="protein sequence ID" value="RDI38055.1"/>
    <property type="molecule type" value="Genomic_DNA"/>
</dbReference>
<dbReference type="UniPathway" id="UPA00251">
    <property type="reaction ID" value="UER00321"/>
</dbReference>
<comment type="caution">
    <text evidence="12">Lacks conserved residue(s) required for the propagation of feature annotation.</text>
</comment>
<dbReference type="InterPro" id="IPR038071">
    <property type="entry name" value="UROD/MetE-like_sf"/>
</dbReference>
<dbReference type="PROSITE" id="PS00906">
    <property type="entry name" value="UROD_1"/>
    <property type="match status" value="1"/>
</dbReference>
<dbReference type="HAMAP" id="MF_00218">
    <property type="entry name" value="URO_D"/>
    <property type="match status" value="1"/>
</dbReference>
<evidence type="ECO:0000256" key="6">
    <source>
        <dbReference type="ARBA" id="ARBA00012288"/>
    </source>
</evidence>
<evidence type="ECO:0000256" key="4">
    <source>
        <dbReference type="ARBA" id="ARBA00009935"/>
    </source>
</evidence>
<comment type="function">
    <text evidence="1 12">Catalyzes the decarboxylation of four acetate groups of uroporphyrinogen-III to yield coproporphyrinogen-III.</text>
</comment>
<name>A0A370G2U3_9COXI</name>
<dbReference type="PANTHER" id="PTHR21091:SF169">
    <property type="entry name" value="UROPORPHYRINOGEN DECARBOXYLASE"/>
    <property type="match status" value="1"/>
</dbReference>
<feature type="binding site" evidence="12">
    <location>
        <begin position="27"/>
        <end position="31"/>
    </location>
    <ligand>
        <name>substrate</name>
    </ligand>
</feature>
<dbReference type="CDD" id="cd00717">
    <property type="entry name" value="URO-D"/>
    <property type="match status" value="1"/>
</dbReference>
<evidence type="ECO:0000256" key="13">
    <source>
        <dbReference type="RuleBase" id="RU000554"/>
    </source>
</evidence>
<evidence type="ECO:0000256" key="9">
    <source>
        <dbReference type="ARBA" id="ARBA00022793"/>
    </source>
</evidence>
<reference evidence="17 18" key="1">
    <citation type="submission" date="2018-07" db="EMBL/GenBank/DDBJ databases">
        <title>Genomic Encyclopedia of Type Strains, Phase IV (KMG-IV): sequencing the most valuable type-strain genomes for metagenomic binning, comparative biology and taxonomic classification.</title>
        <authorList>
            <person name="Goeker M."/>
        </authorList>
    </citation>
    <scope>NUCLEOTIDE SEQUENCE [LARGE SCALE GENOMIC DNA]</scope>
    <source>
        <strain evidence="17 18">DSM 16500</strain>
    </source>
</reference>
<proteinExistence type="inferred from homology"/>
<gene>
    <name evidence="12" type="primary">hemE</name>
    <name evidence="17" type="ORF">C8D86_1348</name>
</gene>
<evidence type="ECO:0000313" key="17">
    <source>
        <dbReference type="EMBL" id="RDI38055.1"/>
    </source>
</evidence>
<dbReference type="GO" id="GO:0005829">
    <property type="term" value="C:cytosol"/>
    <property type="evidence" value="ECO:0007669"/>
    <property type="project" value="TreeGrafter"/>
</dbReference>
<dbReference type="PROSITE" id="PS00907">
    <property type="entry name" value="UROD_2"/>
    <property type="match status" value="1"/>
</dbReference>
<dbReference type="OrthoDB" id="9806656at2"/>
<evidence type="ECO:0000259" key="15">
    <source>
        <dbReference type="PROSITE" id="PS00906"/>
    </source>
</evidence>
<evidence type="ECO:0000259" key="16">
    <source>
        <dbReference type="PROSITE" id="PS00907"/>
    </source>
</evidence>
<keyword evidence="9 12" id="KW-0210">Decarboxylase</keyword>
<dbReference type="InterPro" id="IPR006361">
    <property type="entry name" value="Uroporphyrinogen_deCO2ase_HemE"/>
</dbReference>
<feature type="binding site" evidence="12">
    <location>
        <position position="153"/>
    </location>
    <ligand>
        <name>substrate</name>
    </ligand>
</feature>
<dbReference type="Gene3D" id="3.20.20.210">
    <property type="match status" value="1"/>
</dbReference>
<dbReference type="SUPFAM" id="SSF51726">
    <property type="entry name" value="UROD/MetE-like"/>
    <property type="match status" value="1"/>
</dbReference>
<evidence type="ECO:0000256" key="14">
    <source>
        <dbReference type="RuleBase" id="RU004169"/>
    </source>
</evidence>
<dbReference type="GO" id="GO:0004853">
    <property type="term" value="F:uroporphyrinogen decarboxylase activity"/>
    <property type="evidence" value="ECO:0007669"/>
    <property type="project" value="UniProtKB-UniRule"/>
</dbReference>
<sequence length="356" mass="39903">MPELKNDRLLKALARQPVDMTPVWIMRQAGRYLPEYRATRERAGSFMKLCKTPELACEVTLQPIERFPLDAAIIFSDILTIPDAMGLGLNFIESKGPVFARPLQREAQIKGLEVPDPARLQYVYEAISLVKHELADRVPLIGFCGSPWTLAAYMIEGESSPGFPRIMQMMQENPALLHNLLDILAKSVTAHLEAQIQAGADVMMLFDTWGGLLDNEKYREFSLNYAHQIIARLRHNHYNKRKPPFILFTKGGSRFIDEMVESGCDALGLDWEISLAEARHRARSKVALQGNMHPACLLESPEVIRQEVAKVLASFGQGEGHVFNLGHGITPDVPPEHVAVLVEAVHELSQPYHQKG</sequence>
<keyword evidence="10 12" id="KW-0456">Lyase</keyword>
<accession>A0A370G2U3</accession>
<dbReference type="FunFam" id="3.20.20.210:FF:000001">
    <property type="entry name" value="Uroporphyrinogen decarboxylase"/>
    <property type="match status" value="1"/>
</dbReference>